<dbReference type="EMBL" id="KN832010">
    <property type="protein sequence ID" value="KIN98941.1"/>
    <property type="molecule type" value="Genomic_DNA"/>
</dbReference>
<dbReference type="Proteomes" id="UP000054217">
    <property type="component" value="Unassembled WGS sequence"/>
</dbReference>
<dbReference type="AlphaFoldDB" id="A0A0C3JN42"/>
<organism evidence="1 2">
    <name type="scientific">Pisolithus tinctorius Marx 270</name>
    <dbReference type="NCBI Taxonomy" id="870435"/>
    <lineage>
        <taxon>Eukaryota</taxon>
        <taxon>Fungi</taxon>
        <taxon>Dikarya</taxon>
        <taxon>Basidiomycota</taxon>
        <taxon>Agaricomycotina</taxon>
        <taxon>Agaricomycetes</taxon>
        <taxon>Agaricomycetidae</taxon>
        <taxon>Boletales</taxon>
        <taxon>Sclerodermatineae</taxon>
        <taxon>Pisolithaceae</taxon>
        <taxon>Pisolithus</taxon>
    </lineage>
</organism>
<dbReference type="InterPro" id="IPR046521">
    <property type="entry name" value="DUF6698"/>
</dbReference>
<sequence>LNRGADGAKGDDTSTLKHVVISWLMERCPTLNPVLDSHRKSSRGFNHEVTGRLLCPVDYDWDNPSVKAGIQEYHPDYLVTAYSWPSFLYKGKYDPKNPTDGLFQGELLIRAFRCIFTSPSSANAPVDGDLHSCKVRRINKTDRMRCDVAGLLQMRAVQPQAIAYIAVQLRFALSSCESWCIKDEDFDYEVFYQNIVDYFEQPGSSERAKEIDDLLFTWNR</sequence>
<reference evidence="2" key="2">
    <citation type="submission" date="2015-01" db="EMBL/GenBank/DDBJ databases">
        <title>Evolutionary Origins and Diversification of the Mycorrhizal Mutualists.</title>
        <authorList>
            <consortium name="DOE Joint Genome Institute"/>
            <consortium name="Mycorrhizal Genomics Consortium"/>
            <person name="Kohler A."/>
            <person name="Kuo A."/>
            <person name="Nagy L.G."/>
            <person name="Floudas D."/>
            <person name="Copeland A."/>
            <person name="Barry K.W."/>
            <person name="Cichocki N."/>
            <person name="Veneault-Fourrey C."/>
            <person name="LaButti K."/>
            <person name="Lindquist E.A."/>
            <person name="Lipzen A."/>
            <person name="Lundell T."/>
            <person name="Morin E."/>
            <person name="Murat C."/>
            <person name="Riley R."/>
            <person name="Ohm R."/>
            <person name="Sun H."/>
            <person name="Tunlid A."/>
            <person name="Henrissat B."/>
            <person name="Grigoriev I.V."/>
            <person name="Hibbett D.S."/>
            <person name="Martin F."/>
        </authorList>
    </citation>
    <scope>NUCLEOTIDE SEQUENCE [LARGE SCALE GENOMIC DNA]</scope>
    <source>
        <strain evidence="2">Marx 270</strain>
    </source>
</reference>
<dbReference type="Pfam" id="PF20414">
    <property type="entry name" value="DUF6698"/>
    <property type="match status" value="1"/>
</dbReference>
<dbReference type="InParanoid" id="A0A0C3JN42"/>
<accession>A0A0C3JN42</accession>
<dbReference type="HOGENOM" id="CLU_035918_5_0_1"/>
<reference evidence="1 2" key="1">
    <citation type="submission" date="2014-04" db="EMBL/GenBank/DDBJ databases">
        <authorList>
            <consortium name="DOE Joint Genome Institute"/>
            <person name="Kuo A."/>
            <person name="Kohler A."/>
            <person name="Costa M.D."/>
            <person name="Nagy L.G."/>
            <person name="Floudas D."/>
            <person name="Copeland A."/>
            <person name="Barry K.W."/>
            <person name="Cichocki N."/>
            <person name="Veneault-Fourrey C."/>
            <person name="LaButti K."/>
            <person name="Lindquist E.A."/>
            <person name="Lipzen A."/>
            <person name="Lundell T."/>
            <person name="Morin E."/>
            <person name="Murat C."/>
            <person name="Sun H."/>
            <person name="Tunlid A."/>
            <person name="Henrissat B."/>
            <person name="Grigoriev I.V."/>
            <person name="Hibbett D.S."/>
            <person name="Martin F."/>
            <person name="Nordberg H.P."/>
            <person name="Cantor M.N."/>
            <person name="Hua S.X."/>
        </authorList>
    </citation>
    <scope>NUCLEOTIDE SEQUENCE [LARGE SCALE GENOMIC DNA]</scope>
    <source>
        <strain evidence="1 2">Marx 270</strain>
    </source>
</reference>
<gene>
    <name evidence="1" type="ORF">M404DRAFT_156486</name>
</gene>
<dbReference type="STRING" id="870435.A0A0C3JN42"/>
<evidence type="ECO:0000313" key="2">
    <source>
        <dbReference type="Proteomes" id="UP000054217"/>
    </source>
</evidence>
<evidence type="ECO:0000313" key="1">
    <source>
        <dbReference type="EMBL" id="KIN98941.1"/>
    </source>
</evidence>
<protein>
    <submittedName>
        <fullName evidence="1">Uncharacterized protein</fullName>
    </submittedName>
</protein>
<dbReference type="OrthoDB" id="3220614at2759"/>
<feature type="non-terminal residue" evidence="1">
    <location>
        <position position="1"/>
    </location>
</feature>
<name>A0A0C3JN42_PISTI</name>
<proteinExistence type="predicted"/>
<keyword evidence="2" id="KW-1185">Reference proteome</keyword>